<keyword evidence="3" id="KW-1185">Reference proteome</keyword>
<dbReference type="EMBL" id="JABWUV010000002">
    <property type="protein sequence ID" value="KAF6379175.1"/>
    <property type="molecule type" value="Genomic_DNA"/>
</dbReference>
<protein>
    <submittedName>
        <fullName evidence="2">Uncharacterized protein</fullName>
    </submittedName>
</protein>
<feature type="region of interest" description="Disordered" evidence="1">
    <location>
        <begin position="20"/>
        <end position="43"/>
    </location>
</feature>
<evidence type="ECO:0000313" key="2">
    <source>
        <dbReference type="EMBL" id="KAF6379175.1"/>
    </source>
</evidence>
<comment type="caution">
    <text evidence="2">The sequence shown here is derived from an EMBL/GenBank/DDBJ whole genome shotgun (WGS) entry which is preliminary data.</text>
</comment>
<evidence type="ECO:0000256" key="1">
    <source>
        <dbReference type="SAM" id="MobiDB-lite"/>
    </source>
</evidence>
<accession>A0A7J7ZYP3</accession>
<name>A0A7J7ZYP3_MYOMY</name>
<evidence type="ECO:0000313" key="3">
    <source>
        <dbReference type="Proteomes" id="UP000527355"/>
    </source>
</evidence>
<proteinExistence type="predicted"/>
<sequence>MEALMGEGLASSEGLVRTTGCRSPLRAQKGPEKGPAAVSDSEGRLVLSSGPRLLLLPSCCEPWTPRTLVDAWCRTPLSATGAKLPGSREERWTICPPFSRDGSGARRASHGLLLVSRHDKTVWYASHMV</sequence>
<dbReference type="AlphaFoldDB" id="A0A7J7ZYP3"/>
<gene>
    <name evidence="2" type="ORF">mMyoMyo1_009995</name>
</gene>
<dbReference type="Proteomes" id="UP000527355">
    <property type="component" value="Unassembled WGS sequence"/>
</dbReference>
<reference evidence="2 3" key="1">
    <citation type="journal article" date="2020" name="Nature">
        <title>Six reference-quality genomes reveal evolution of bat adaptations.</title>
        <authorList>
            <person name="Jebb D."/>
            <person name="Huang Z."/>
            <person name="Pippel M."/>
            <person name="Hughes G.M."/>
            <person name="Lavrichenko K."/>
            <person name="Devanna P."/>
            <person name="Winkler S."/>
            <person name="Jermiin L.S."/>
            <person name="Skirmuntt E.C."/>
            <person name="Katzourakis A."/>
            <person name="Burkitt-Gray L."/>
            <person name="Ray D.A."/>
            <person name="Sullivan K.A.M."/>
            <person name="Roscito J.G."/>
            <person name="Kirilenko B.M."/>
            <person name="Davalos L.M."/>
            <person name="Corthals A.P."/>
            <person name="Power M.L."/>
            <person name="Jones G."/>
            <person name="Ransome R.D."/>
            <person name="Dechmann D.K.N."/>
            <person name="Locatelli A.G."/>
            <person name="Puechmaille S.J."/>
            <person name="Fedrigo O."/>
            <person name="Jarvis E.D."/>
            <person name="Hiller M."/>
            <person name="Vernes S.C."/>
            <person name="Myers E.W."/>
            <person name="Teeling E.C."/>
        </authorList>
    </citation>
    <scope>NUCLEOTIDE SEQUENCE [LARGE SCALE GENOMIC DNA]</scope>
    <source>
        <strain evidence="2">MMyoMyo1</strain>
        <tissue evidence="2">Flight muscle</tissue>
    </source>
</reference>
<organism evidence="2 3">
    <name type="scientific">Myotis myotis</name>
    <name type="common">Greater mouse-eared bat</name>
    <name type="synonym">Vespertilio myotis</name>
    <dbReference type="NCBI Taxonomy" id="51298"/>
    <lineage>
        <taxon>Eukaryota</taxon>
        <taxon>Metazoa</taxon>
        <taxon>Chordata</taxon>
        <taxon>Craniata</taxon>
        <taxon>Vertebrata</taxon>
        <taxon>Euteleostomi</taxon>
        <taxon>Mammalia</taxon>
        <taxon>Eutheria</taxon>
        <taxon>Laurasiatheria</taxon>
        <taxon>Chiroptera</taxon>
        <taxon>Yangochiroptera</taxon>
        <taxon>Vespertilionidae</taxon>
        <taxon>Myotis</taxon>
    </lineage>
</organism>